<keyword evidence="4" id="KW-1185">Reference proteome</keyword>
<dbReference type="PANTHER" id="PTHR33326:SF45">
    <property type="entry name" value="OS05G0477500 PROTEIN"/>
    <property type="match status" value="1"/>
</dbReference>
<accession>A0A5J9SS47</accession>
<feature type="compositionally biased region" description="Low complexity" evidence="1">
    <location>
        <begin position="115"/>
        <end position="131"/>
    </location>
</feature>
<sequence>MDGHGEVPAPRPAPDPALPAAKRARGATGTAVRRLGLAPPRPNPAASGSSRPNPEAGDASMGDEEAAWVRKGQKRPPQHPTSKKKNTTKTTTARVPSVEVDPSSPGNMESPPLTSPVAPNVPSSSSPASPAGCAQQVLDEMPIRLPRGGNSPLERGEFSDSPIQAFIAGGCDLAEGRSSSDQGVIRFMAAVDEEASPPRLFKRKSPATIKSPPELPFKRPVALPQVQEGVGAPLPTPEVGVLAPDGAKREDIFAESCSTAELGVKLFPSLQPHEASAFLVGFVHDAATCIEYYNSKYKTNFVYKHAFGNGFYRVLEQDGSCYYHMNFQAQDKDGHIKLFFGEIKECGLSQVENVTCCCTVSSSDVGGRSIRSIEEAMKHALDDWDSVGYDYENCYACTSRVKHPPNGNCYMAGHFADSRHYYGFLD</sequence>
<dbReference type="InterPro" id="IPR022059">
    <property type="entry name" value="DUF3615"/>
</dbReference>
<dbReference type="Gramene" id="TVU01831">
    <property type="protein sequence ID" value="TVU01831"/>
    <property type="gene ID" value="EJB05_52698"/>
</dbReference>
<comment type="caution">
    <text evidence="3">The sequence shown here is derived from an EMBL/GenBank/DDBJ whole genome shotgun (WGS) entry which is preliminary data.</text>
</comment>
<proteinExistence type="predicted"/>
<dbReference type="OrthoDB" id="632742at2759"/>
<dbReference type="PANTHER" id="PTHR33326">
    <property type="entry name" value="OS05G0543800 PROTEIN"/>
    <property type="match status" value="1"/>
</dbReference>
<dbReference type="Proteomes" id="UP000324897">
    <property type="component" value="Unassembled WGS sequence"/>
</dbReference>
<dbReference type="Pfam" id="PF12274">
    <property type="entry name" value="DUF3615"/>
    <property type="match status" value="1"/>
</dbReference>
<organism evidence="3 4">
    <name type="scientific">Eragrostis curvula</name>
    <name type="common">weeping love grass</name>
    <dbReference type="NCBI Taxonomy" id="38414"/>
    <lineage>
        <taxon>Eukaryota</taxon>
        <taxon>Viridiplantae</taxon>
        <taxon>Streptophyta</taxon>
        <taxon>Embryophyta</taxon>
        <taxon>Tracheophyta</taxon>
        <taxon>Spermatophyta</taxon>
        <taxon>Magnoliopsida</taxon>
        <taxon>Liliopsida</taxon>
        <taxon>Poales</taxon>
        <taxon>Poaceae</taxon>
        <taxon>PACMAD clade</taxon>
        <taxon>Chloridoideae</taxon>
        <taxon>Eragrostideae</taxon>
        <taxon>Eragrostidinae</taxon>
        <taxon>Eragrostis</taxon>
    </lineage>
</organism>
<evidence type="ECO:0000256" key="1">
    <source>
        <dbReference type="SAM" id="MobiDB-lite"/>
    </source>
</evidence>
<evidence type="ECO:0000313" key="3">
    <source>
        <dbReference type="EMBL" id="TVU01831.1"/>
    </source>
</evidence>
<protein>
    <recommendedName>
        <fullName evidence="2">DUF3615 domain-containing protein</fullName>
    </recommendedName>
</protein>
<feature type="compositionally biased region" description="Basic residues" evidence="1">
    <location>
        <begin position="71"/>
        <end position="87"/>
    </location>
</feature>
<dbReference type="AlphaFoldDB" id="A0A5J9SS47"/>
<evidence type="ECO:0000259" key="2">
    <source>
        <dbReference type="Pfam" id="PF12274"/>
    </source>
</evidence>
<dbReference type="EMBL" id="RWGY01000382">
    <property type="protein sequence ID" value="TVU01831.1"/>
    <property type="molecule type" value="Genomic_DNA"/>
</dbReference>
<gene>
    <name evidence="3" type="ORF">EJB05_52698</name>
</gene>
<reference evidence="3 4" key="1">
    <citation type="journal article" date="2019" name="Sci. Rep.">
        <title>A high-quality genome of Eragrostis curvula grass provides insights into Poaceae evolution and supports new strategies to enhance forage quality.</title>
        <authorList>
            <person name="Carballo J."/>
            <person name="Santos B.A.C.M."/>
            <person name="Zappacosta D."/>
            <person name="Garbus I."/>
            <person name="Selva J.P."/>
            <person name="Gallo C.A."/>
            <person name="Diaz A."/>
            <person name="Albertini E."/>
            <person name="Caccamo M."/>
            <person name="Echenique V."/>
        </authorList>
    </citation>
    <scope>NUCLEOTIDE SEQUENCE [LARGE SCALE GENOMIC DNA]</scope>
    <source>
        <strain evidence="4">cv. Victoria</strain>
        <tissue evidence="3">Leaf</tissue>
    </source>
</reference>
<feature type="domain" description="DUF3615" evidence="2">
    <location>
        <begin position="288"/>
        <end position="404"/>
    </location>
</feature>
<evidence type="ECO:0000313" key="4">
    <source>
        <dbReference type="Proteomes" id="UP000324897"/>
    </source>
</evidence>
<feature type="compositionally biased region" description="Low complexity" evidence="1">
    <location>
        <begin position="18"/>
        <end position="34"/>
    </location>
</feature>
<feature type="region of interest" description="Disordered" evidence="1">
    <location>
        <begin position="1"/>
        <end position="149"/>
    </location>
</feature>
<name>A0A5J9SS47_9POAL</name>